<evidence type="ECO:0000313" key="4">
    <source>
        <dbReference type="Proteomes" id="UP000039865"/>
    </source>
</evidence>
<protein>
    <submittedName>
        <fullName evidence="3">Uncharacterized protein</fullName>
    </submittedName>
</protein>
<dbReference type="PANTHER" id="PTHR37027:SF2">
    <property type="entry name" value="CHROMOSOME UNDETERMINED SCAFFOLD_148, WHOLE GENOME SHOTGUN SEQUENCE"/>
    <property type="match status" value="1"/>
</dbReference>
<feature type="compositionally biased region" description="Polar residues" evidence="2">
    <location>
        <begin position="242"/>
        <end position="260"/>
    </location>
</feature>
<keyword evidence="1" id="KW-0175">Coiled coil</keyword>
<accession>A0A078A5B2</accession>
<dbReference type="OrthoDB" id="310069at2759"/>
<feature type="region of interest" description="Disordered" evidence="2">
    <location>
        <begin position="1047"/>
        <end position="1098"/>
    </location>
</feature>
<evidence type="ECO:0000313" key="3">
    <source>
        <dbReference type="EMBL" id="CDW77420.1"/>
    </source>
</evidence>
<dbReference type="InParanoid" id="A0A078A5B2"/>
<dbReference type="EMBL" id="CCKQ01006131">
    <property type="protein sequence ID" value="CDW77420.1"/>
    <property type="molecule type" value="Genomic_DNA"/>
</dbReference>
<evidence type="ECO:0000256" key="2">
    <source>
        <dbReference type="SAM" id="MobiDB-lite"/>
    </source>
</evidence>
<gene>
    <name evidence="3" type="primary">Contig10524.g11240</name>
    <name evidence="3" type="ORF">STYLEM_6381</name>
</gene>
<dbReference type="InterPro" id="IPR038835">
    <property type="entry name" value="Giardin_beta-like"/>
</dbReference>
<organism evidence="3 4">
    <name type="scientific">Stylonychia lemnae</name>
    <name type="common">Ciliate</name>
    <dbReference type="NCBI Taxonomy" id="5949"/>
    <lineage>
        <taxon>Eukaryota</taxon>
        <taxon>Sar</taxon>
        <taxon>Alveolata</taxon>
        <taxon>Ciliophora</taxon>
        <taxon>Intramacronucleata</taxon>
        <taxon>Spirotrichea</taxon>
        <taxon>Stichotrichia</taxon>
        <taxon>Sporadotrichida</taxon>
        <taxon>Oxytrichidae</taxon>
        <taxon>Stylonychinae</taxon>
        <taxon>Stylonychia</taxon>
    </lineage>
</organism>
<reference evidence="3 4" key="1">
    <citation type="submission" date="2014-06" db="EMBL/GenBank/DDBJ databases">
        <authorList>
            <person name="Swart Estienne"/>
        </authorList>
    </citation>
    <scope>NUCLEOTIDE SEQUENCE [LARGE SCALE GENOMIC DNA]</scope>
    <source>
        <strain evidence="3 4">130c</strain>
    </source>
</reference>
<feature type="coiled-coil region" evidence="1">
    <location>
        <begin position="101"/>
        <end position="128"/>
    </location>
</feature>
<evidence type="ECO:0000256" key="1">
    <source>
        <dbReference type="SAM" id="Coils"/>
    </source>
</evidence>
<sequence>MARAFRRVVDLVLLNKTSVVGIGLGIYMSKRFNRNMTELEQNTQDKKLFDPLKAKAQIEVYKEIYNIGEEGEEAQKKKDNVLKILQSASDNDIEKINKFFEKSNSQDQSEIEKEIENLKREIDSLEEVNSSHQGFKFYRTVMTKDTFEDALIELREKQFEKKFRKDKEDLVGTTPKITLLSSYNLASIAPGQGAYGQTILQQIIGETQEYVKILERVSKYLKNNGNPLLKKGAPGPQRYDNKNTGSAQGSRGSMKPASQPSLSELNQIPIELPPGFKTRIQLEHFVTFFSAYLRRTPRVIELAIRVAYSEGRCYKTVMVLLKLFPESRDPQDESIFDKIYLIQLFLQTLNSKQLAFYDKITKSPEYEQVAKNVLSTGGTKTKSVKEISETSKIIKEKMDSELISILNNFEIKAEFFVSSPSIKKIWQNHFSDYYRVPLDMFIQSFDYYFTKKSYNKDSIILTQERIENLKWVFNFVRDESDPEEKLNFKLLLENIVNITDFIKFSQLLKIFEPDEFDQCIQKLRTETSIGNLYMQDETLSRLSESVNAKYLSRDIEKAHLRTVFVRTSCEIKRHPLDFILLMNLFGMKNIYLEYRDKILHEILQEDLHMMERLKQNDSKLHNNEVISEFKETEEKFQKPLNVQSYLQMNLDAFHEGSITKKYNEMVTMSYMSTFQQNQEEAQALLLDQIKVDKSYQKYDRRDHGYLITFEHENEVNELLNKKHYQTLFQEILNEKDIKVPFFIKFDEINQYAQGKLAGKLFSIQSLNNLDLNQIKEHIMKKLINRNSEKYLIRKKYFDLYLMVGNISIDGFKRESYILKVRDFSEDIDKAQRQLQEEEHNIETAAQDQIYHDDEADDKYTKRRKSRNFRDVNPLSKARTTISFAENLQNITKRLQEKLTLKQKKWIENDKLFKERRFTLMNVLQQDLALQCDVTKHIYYNESILHKRITQHEKAILMVDQVFALNRVKSQRFLSEIQLIVKDKQDQLFDLKSTFNDLITKDQAIEQEQQQMKKQIEEMIQLGALRRERDQTMIDIQEQELRITQLKKSLGITEKPKSQQRKTSQGGNNATSQSALSNQTRSKQSFAIDKNPKTPNNANVNLGQIQEVQEENKTNGGWERIFPRENELAVSRQLGLLKMEICITNRNLILVQNLMNLQDGSSSGLLTRSNHKQEQLNNSISPANNTTSFINGNQERQLYGANGGTTVKKERIENAIHELDGLITKSLVADEQKFKIFKEQTHELFGKLEDEQNQREDHDESLIKNIKSFENEVKFKITKCKNEKESELVKQIDEIAFQLTLELAKSKKGREETEERYSNELNDLLEKVEMQLEAERRTREDNTNKLMKKLNDEINKYSDMIMLERKVREETQNTLFRMIEGKTILFLNQQIWRVIYLEKLTMKEKRGKKTKRAL</sequence>
<dbReference type="Proteomes" id="UP000039865">
    <property type="component" value="Unassembled WGS sequence"/>
</dbReference>
<keyword evidence="4" id="KW-1185">Reference proteome</keyword>
<proteinExistence type="predicted"/>
<name>A0A078A5B2_STYLE</name>
<feature type="coiled-coil region" evidence="1">
    <location>
        <begin position="1313"/>
        <end position="1359"/>
    </location>
</feature>
<feature type="region of interest" description="Disordered" evidence="2">
    <location>
        <begin position="225"/>
        <end position="260"/>
    </location>
</feature>
<feature type="coiled-coil region" evidence="1">
    <location>
        <begin position="813"/>
        <end position="847"/>
    </location>
</feature>
<feature type="compositionally biased region" description="Polar residues" evidence="2">
    <location>
        <begin position="1060"/>
        <end position="1084"/>
    </location>
</feature>
<dbReference type="PANTHER" id="PTHR37027">
    <property type="entry name" value="KDE4"/>
    <property type="match status" value="1"/>
</dbReference>